<accession>A0A0A8YJ31</accession>
<evidence type="ECO:0000313" key="1">
    <source>
        <dbReference type="EMBL" id="JAD26504.1"/>
    </source>
</evidence>
<dbReference type="EMBL" id="GBRH01271391">
    <property type="protein sequence ID" value="JAD26504.1"/>
    <property type="molecule type" value="Transcribed_RNA"/>
</dbReference>
<sequence>MLDLIYCATLPPTGVSLNLSFPLFEIIMLLCLPFPSPLLSPARPSMQLLPLETHQEHCPNCSLQHVQHRQNCLGSQNFALYKKMSTALHSIFGT</sequence>
<organism evidence="1">
    <name type="scientific">Arundo donax</name>
    <name type="common">Giant reed</name>
    <name type="synonym">Donax arundinaceus</name>
    <dbReference type="NCBI Taxonomy" id="35708"/>
    <lineage>
        <taxon>Eukaryota</taxon>
        <taxon>Viridiplantae</taxon>
        <taxon>Streptophyta</taxon>
        <taxon>Embryophyta</taxon>
        <taxon>Tracheophyta</taxon>
        <taxon>Spermatophyta</taxon>
        <taxon>Magnoliopsida</taxon>
        <taxon>Liliopsida</taxon>
        <taxon>Poales</taxon>
        <taxon>Poaceae</taxon>
        <taxon>PACMAD clade</taxon>
        <taxon>Arundinoideae</taxon>
        <taxon>Arundineae</taxon>
        <taxon>Arundo</taxon>
    </lineage>
</organism>
<reference evidence="1" key="2">
    <citation type="journal article" date="2015" name="Data Brief">
        <title>Shoot transcriptome of the giant reed, Arundo donax.</title>
        <authorList>
            <person name="Barrero R.A."/>
            <person name="Guerrero F.D."/>
            <person name="Moolhuijzen P."/>
            <person name="Goolsby J.A."/>
            <person name="Tidwell J."/>
            <person name="Bellgard S.E."/>
            <person name="Bellgard M.I."/>
        </authorList>
    </citation>
    <scope>NUCLEOTIDE SEQUENCE</scope>
    <source>
        <tissue evidence="1">Shoot tissue taken approximately 20 cm above the soil surface</tissue>
    </source>
</reference>
<protein>
    <submittedName>
        <fullName evidence="1">Uncharacterized protein</fullName>
    </submittedName>
</protein>
<proteinExistence type="predicted"/>
<name>A0A0A8YJ31_ARUDO</name>
<reference evidence="1" key="1">
    <citation type="submission" date="2014-09" db="EMBL/GenBank/DDBJ databases">
        <authorList>
            <person name="Magalhaes I.L.F."/>
            <person name="Oliveira U."/>
            <person name="Santos F.R."/>
            <person name="Vidigal T.H.D.A."/>
            <person name="Brescovit A.D."/>
            <person name="Santos A.J."/>
        </authorList>
    </citation>
    <scope>NUCLEOTIDE SEQUENCE</scope>
    <source>
        <tissue evidence="1">Shoot tissue taken approximately 20 cm above the soil surface</tissue>
    </source>
</reference>
<dbReference type="AlphaFoldDB" id="A0A0A8YJ31"/>